<accession>A0ABS6RXZ4</accession>
<evidence type="ECO:0000313" key="6">
    <source>
        <dbReference type="Proteomes" id="UP001196980"/>
    </source>
</evidence>
<evidence type="ECO:0000256" key="1">
    <source>
        <dbReference type="ARBA" id="ARBA00022737"/>
    </source>
</evidence>
<dbReference type="NCBIfam" id="NF047558">
    <property type="entry name" value="TPR_END_plus"/>
    <property type="match status" value="1"/>
</dbReference>
<evidence type="ECO:0000256" key="4">
    <source>
        <dbReference type="SAM" id="MobiDB-lite"/>
    </source>
</evidence>
<evidence type="ECO:0000256" key="2">
    <source>
        <dbReference type="ARBA" id="ARBA00022803"/>
    </source>
</evidence>
<feature type="repeat" description="TPR" evidence="3">
    <location>
        <begin position="168"/>
        <end position="201"/>
    </location>
</feature>
<name>A0ABS6RXZ4_9BACT</name>
<dbReference type="InterPro" id="IPR019734">
    <property type="entry name" value="TPR_rpt"/>
</dbReference>
<proteinExistence type="predicted"/>
<feature type="compositionally biased region" description="Low complexity" evidence="4">
    <location>
        <begin position="94"/>
        <end position="104"/>
    </location>
</feature>
<dbReference type="Gene3D" id="1.25.40.10">
    <property type="entry name" value="Tetratricopeptide repeat domain"/>
    <property type="match status" value="1"/>
</dbReference>
<comment type="caution">
    <text evidence="5">The sequence shown here is derived from an EMBL/GenBank/DDBJ whole genome shotgun (WGS) entry which is preliminary data.</text>
</comment>
<dbReference type="Proteomes" id="UP001196980">
    <property type="component" value="Unassembled WGS sequence"/>
</dbReference>
<dbReference type="PROSITE" id="PS50005">
    <property type="entry name" value="TPR"/>
    <property type="match status" value="1"/>
</dbReference>
<evidence type="ECO:0000313" key="5">
    <source>
        <dbReference type="EMBL" id="MBV6341509.1"/>
    </source>
</evidence>
<dbReference type="PANTHER" id="PTHR44858:SF1">
    <property type="entry name" value="UDP-N-ACETYLGLUCOSAMINE--PEPTIDE N-ACETYLGLUCOSAMINYLTRANSFERASE SPINDLY-RELATED"/>
    <property type="match status" value="1"/>
</dbReference>
<reference evidence="5 6" key="1">
    <citation type="journal article" date="2020" name="J Geophys Res Biogeosci">
        <title>Magnetotaxis as an Adaptation to Enable Bacterial Shuttling of Microbial Sulfur and Sulfur Cycling Across Aquatic Oxic#Anoxic Interfaces.</title>
        <authorList>
            <person name="Li J."/>
            <person name="Liu P."/>
            <person name="Wang J."/>
            <person name="Roberts A.P."/>
            <person name="Pan Y."/>
        </authorList>
    </citation>
    <scope>NUCLEOTIDE SEQUENCE [LARGE SCALE GENOMIC DNA]</scope>
    <source>
        <strain evidence="5 6">MYR-1_YQ</strain>
    </source>
</reference>
<gene>
    <name evidence="5" type="ORF">HWQ67_07920</name>
</gene>
<sequence>MKLIIIASVGGILLLILLAVVSMKIMEGPKKKYKAALKKCCESVDCCGTEVISCAEADKIATSLKIPEDDKQKLIDEVKKDKCSSTPTPPPTPSSQSPSSSTQPGGTVAVDEAKKQEASRHIQEGFRWIALAKNSGDNKAAFNESMDNAINEYTKSIEIDSGDEKLKGKAHEHRGTAYMVINKRNKAEEDLKKAAELLPDSFSVYYNLACLYSLENKIDLALDSLDKALENGFQEYDLLRGDSELKNLRKSPEFKKVLDKHKVFIQW</sequence>
<dbReference type="PANTHER" id="PTHR44858">
    <property type="entry name" value="TETRATRICOPEPTIDE REPEAT PROTEIN 6"/>
    <property type="match status" value="1"/>
</dbReference>
<organism evidence="5 6">
    <name type="scientific">Candidatus Magnetobacterium casense</name>
    <dbReference type="NCBI Taxonomy" id="1455061"/>
    <lineage>
        <taxon>Bacteria</taxon>
        <taxon>Pseudomonadati</taxon>
        <taxon>Nitrospirota</taxon>
        <taxon>Thermodesulfovibrionia</taxon>
        <taxon>Thermodesulfovibrionales</taxon>
        <taxon>Candidatus Magnetobacteriaceae</taxon>
        <taxon>Candidatus Magnetobacterium</taxon>
    </lineage>
</organism>
<dbReference type="SUPFAM" id="SSF48452">
    <property type="entry name" value="TPR-like"/>
    <property type="match status" value="1"/>
</dbReference>
<dbReference type="InterPro" id="IPR050498">
    <property type="entry name" value="Ycf3"/>
</dbReference>
<dbReference type="SMART" id="SM00028">
    <property type="entry name" value="TPR"/>
    <property type="match status" value="2"/>
</dbReference>
<evidence type="ECO:0000256" key="3">
    <source>
        <dbReference type="PROSITE-ProRule" id="PRU00339"/>
    </source>
</evidence>
<keyword evidence="2 3" id="KW-0802">TPR repeat</keyword>
<evidence type="ECO:0008006" key="7">
    <source>
        <dbReference type="Google" id="ProtNLM"/>
    </source>
</evidence>
<keyword evidence="1" id="KW-0677">Repeat</keyword>
<keyword evidence="6" id="KW-1185">Reference proteome</keyword>
<protein>
    <recommendedName>
        <fullName evidence="7">Tetratricopeptide repeat protein</fullName>
    </recommendedName>
</protein>
<dbReference type="RefSeq" id="WP_218252144.1">
    <property type="nucleotide sequence ID" value="NZ_JABXWD010000115.1"/>
</dbReference>
<dbReference type="EMBL" id="JABXWD010000115">
    <property type="protein sequence ID" value="MBV6341509.1"/>
    <property type="molecule type" value="Genomic_DNA"/>
</dbReference>
<dbReference type="InterPro" id="IPR011990">
    <property type="entry name" value="TPR-like_helical_dom_sf"/>
</dbReference>
<feature type="region of interest" description="Disordered" evidence="4">
    <location>
        <begin position="79"/>
        <end position="109"/>
    </location>
</feature>
<dbReference type="Pfam" id="PF13181">
    <property type="entry name" value="TPR_8"/>
    <property type="match status" value="1"/>
</dbReference>